<dbReference type="AlphaFoldDB" id="A0A8J4DE05"/>
<dbReference type="SUPFAM" id="SSF51679">
    <property type="entry name" value="Bacterial luciferase-like"/>
    <property type="match status" value="1"/>
</dbReference>
<evidence type="ECO:0000256" key="1">
    <source>
        <dbReference type="ARBA" id="ARBA00023002"/>
    </source>
</evidence>
<organism evidence="4 5">
    <name type="scientific">Planotetraspora thailandica</name>
    <dbReference type="NCBI Taxonomy" id="487172"/>
    <lineage>
        <taxon>Bacteria</taxon>
        <taxon>Bacillati</taxon>
        <taxon>Actinomycetota</taxon>
        <taxon>Actinomycetes</taxon>
        <taxon>Streptosporangiales</taxon>
        <taxon>Streptosporangiaceae</taxon>
        <taxon>Planotetraspora</taxon>
    </lineage>
</organism>
<evidence type="ECO:0000259" key="3">
    <source>
        <dbReference type="Pfam" id="PF00296"/>
    </source>
</evidence>
<dbReference type="PANTHER" id="PTHR30137:SF8">
    <property type="entry name" value="BLR5498 PROTEIN"/>
    <property type="match status" value="1"/>
</dbReference>
<dbReference type="InterPro" id="IPR011251">
    <property type="entry name" value="Luciferase-like_dom"/>
</dbReference>
<dbReference type="Pfam" id="PF00296">
    <property type="entry name" value="Bac_luciferase"/>
    <property type="match status" value="1"/>
</dbReference>
<dbReference type="GO" id="GO:0005829">
    <property type="term" value="C:cytosol"/>
    <property type="evidence" value="ECO:0007669"/>
    <property type="project" value="TreeGrafter"/>
</dbReference>
<accession>A0A8J4DE05</accession>
<keyword evidence="1" id="KW-0560">Oxidoreductase</keyword>
<reference evidence="4" key="1">
    <citation type="submission" date="2021-01" db="EMBL/GenBank/DDBJ databases">
        <title>Whole genome shotgun sequence of Planotetraspora thailandica NBRC 104271.</title>
        <authorList>
            <person name="Komaki H."/>
            <person name="Tamura T."/>
        </authorList>
    </citation>
    <scope>NUCLEOTIDE SEQUENCE</scope>
    <source>
        <strain evidence="4">NBRC 104271</strain>
    </source>
</reference>
<feature type="domain" description="Luciferase-like" evidence="3">
    <location>
        <begin position="1"/>
        <end position="298"/>
    </location>
</feature>
<dbReference type="Proteomes" id="UP000605992">
    <property type="component" value="Unassembled WGS sequence"/>
</dbReference>
<dbReference type="InterPro" id="IPR036661">
    <property type="entry name" value="Luciferase-like_sf"/>
</dbReference>
<sequence length="347" mass="39084">MKFLLITLITHTGDRASTTARFREVVDNAVLAEELGFDGYGVGERHERPFISSSPPVVLSHIAALTSRIRLFTAVTTLSLLDPVRAFEDYATLDHLSGGRLELIIGKGNGAAQAQLFHVTAEDQWDRNREGYELFRRLWREDKVTWEGRFRPSLTDAETWPRPLQQPIRVWHGSATSKESVDLAARYGDPLFSANVTNPLEPYAELIDHYRERWRFYGHDPAEALVGAGTAGYYAAKTSQEAIATYRPIFDARLAMFAELGLQPVFPTLEDAIERSSILVGSPAQIIEKVHRYHERFGHEVMHLHADGDGLTDKQHRATLELFQSEIAPVLRRDIPSRPFPSSPLEG</sequence>
<dbReference type="GO" id="GO:0004497">
    <property type="term" value="F:monooxygenase activity"/>
    <property type="evidence" value="ECO:0007669"/>
    <property type="project" value="UniProtKB-KW"/>
</dbReference>
<dbReference type="InterPro" id="IPR050766">
    <property type="entry name" value="Bact_Lucif_Oxidored"/>
</dbReference>
<evidence type="ECO:0000313" key="5">
    <source>
        <dbReference type="Proteomes" id="UP000605992"/>
    </source>
</evidence>
<name>A0A8J4DE05_9ACTN</name>
<evidence type="ECO:0000313" key="4">
    <source>
        <dbReference type="EMBL" id="GII58858.1"/>
    </source>
</evidence>
<proteinExistence type="predicted"/>
<evidence type="ECO:0000256" key="2">
    <source>
        <dbReference type="ARBA" id="ARBA00023033"/>
    </source>
</evidence>
<dbReference type="RefSeq" id="WP_203948940.1">
    <property type="nucleotide sequence ID" value="NZ_BOOR01000072.1"/>
</dbReference>
<protein>
    <submittedName>
        <fullName evidence="4">Luciferase-like monooxygenase</fullName>
    </submittedName>
</protein>
<dbReference type="EMBL" id="BOOR01000072">
    <property type="protein sequence ID" value="GII58858.1"/>
    <property type="molecule type" value="Genomic_DNA"/>
</dbReference>
<keyword evidence="2 4" id="KW-0503">Monooxygenase</keyword>
<gene>
    <name evidence="4" type="ORF">Pth03_72470</name>
</gene>
<dbReference type="GO" id="GO:0016705">
    <property type="term" value="F:oxidoreductase activity, acting on paired donors, with incorporation or reduction of molecular oxygen"/>
    <property type="evidence" value="ECO:0007669"/>
    <property type="project" value="InterPro"/>
</dbReference>
<comment type="caution">
    <text evidence="4">The sequence shown here is derived from an EMBL/GenBank/DDBJ whole genome shotgun (WGS) entry which is preliminary data.</text>
</comment>
<keyword evidence="5" id="KW-1185">Reference proteome</keyword>
<dbReference type="PANTHER" id="PTHR30137">
    <property type="entry name" value="LUCIFERASE-LIKE MONOOXYGENASE"/>
    <property type="match status" value="1"/>
</dbReference>
<dbReference type="Gene3D" id="3.20.20.30">
    <property type="entry name" value="Luciferase-like domain"/>
    <property type="match status" value="1"/>
</dbReference>